<accession>A0ACC2VX97</accession>
<gene>
    <name evidence="1" type="ORF">QFC20_004846</name>
</gene>
<name>A0ACC2VX97_9TREE</name>
<protein>
    <submittedName>
        <fullName evidence="1">Uncharacterized protein</fullName>
    </submittedName>
</protein>
<organism evidence="1 2">
    <name type="scientific">Naganishia adeliensis</name>
    <dbReference type="NCBI Taxonomy" id="92952"/>
    <lineage>
        <taxon>Eukaryota</taxon>
        <taxon>Fungi</taxon>
        <taxon>Dikarya</taxon>
        <taxon>Basidiomycota</taxon>
        <taxon>Agaricomycotina</taxon>
        <taxon>Tremellomycetes</taxon>
        <taxon>Filobasidiales</taxon>
        <taxon>Filobasidiaceae</taxon>
        <taxon>Naganishia</taxon>
    </lineage>
</organism>
<proteinExistence type="predicted"/>
<comment type="caution">
    <text evidence="1">The sequence shown here is derived from an EMBL/GenBank/DDBJ whole genome shotgun (WGS) entry which is preliminary data.</text>
</comment>
<keyword evidence="2" id="KW-1185">Reference proteome</keyword>
<dbReference type="EMBL" id="JASBWS010000060">
    <property type="protein sequence ID" value="KAJ9103037.1"/>
    <property type="molecule type" value="Genomic_DNA"/>
</dbReference>
<evidence type="ECO:0000313" key="2">
    <source>
        <dbReference type="Proteomes" id="UP001230649"/>
    </source>
</evidence>
<sequence>MVATGSGVSASPGTPPLMGYLGRASTSFSPSTSHSRPSSLGRGLPTNLHGTAAGSPTPPIPETHESGDDNEDAIGPSTSIASSRNIRRYSSSFGQPQQPHQRRATSWLGAGSTTSSGEPGSMVFGASSRGEGSAGESRRTSGRGSMDGFGMRRPSVTSLSRGHAAPTQAEKDAINDFLRTLDTLAQEPGSAVWEPSESQPGSQGRTGTETTPDPPLGSSTSSAALRKPLTKSQMDEALKRMAGSYTPPFPPPSAGTSPRIPIMRPTVSPPVSLERPIVTSPQAILQRHSSSVKSSSPLAGEPIRANRVRSTLDTPASQSESTSASAASSVHEQVVEPLTFGKTRSTICSEKPCDESAEGNARGNSMDREKRRGTVLLRGGFGQFAQSSPTTREHSPLATTGGASSPVGPTKLLQSPRRHTEREVPRFRHESDRPSRPLGPASDRGVAPILSAGAQPLDQGVRSWTSRRPLGSDGDEGQQTTGHVMYTAPSSLESRRQQRTGGWMAADEEYAAMPTFGETGRQARRAPLSTRPSDDGDDSIVGNLEMSGAQE</sequence>
<reference evidence="1" key="1">
    <citation type="submission" date="2023-04" db="EMBL/GenBank/DDBJ databases">
        <title>Draft Genome sequencing of Naganishia species isolated from polar environments using Oxford Nanopore Technology.</title>
        <authorList>
            <person name="Leo P."/>
            <person name="Venkateswaran K."/>
        </authorList>
    </citation>
    <scope>NUCLEOTIDE SEQUENCE</scope>
    <source>
        <strain evidence="1">MNA-CCFEE 5262</strain>
    </source>
</reference>
<dbReference type="Proteomes" id="UP001230649">
    <property type="component" value="Unassembled WGS sequence"/>
</dbReference>
<evidence type="ECO:0000313" key="1">
    <source>
        <dbReference type="EMBL" id="KAJ9103037.1"/>
    </source>
</evidence>